<sequence length="235" mass="25242">MKDATPEPPATTADQVMDPLYEGELVDQSIDGPPPTAEVITGKTLMAGLHSLNRKWLTVDPVMLKLNPGTPSIATLTNDTDSKLAFKITLPMYPHLTVSPLSGFIMPKKTAAFSFLHKLLARHEVYGTGKLPTIKIVACEVPPTFTVDTNLDDFFISLNGCAQMSCWVNVPLEMVVDPATAQLVFSEQFAGSEIPMDATGPPASDAAPTPKNKETKTKDKPTVTPTTNTMAKSDA</sequence>
<dbReference type="Proteomes" id="UP000492821">
    <property type="component" value="Unassembled WGS sequence"/>
</dbReference>
<dbReference type="SUPFAM" id="SSF49354">
    <property type="entry name" value="PapD-like"/>
    <property type="match status" value="1"/>
</dbReference>
<feature type="compositionally biased region" description="Low complexity" evidence="1">
    <location>
        <begin position="222"/>
        <end position="235"/>
    </location>
</feature>
<reference evidence="3" key="2">
    <citation type="submission" date="2020-10" db="UniProtKB">
        <authorList>
            <consortium name="WormBaseParasite"/>
        </authorList>
    </citation>
    <scope>IDENTIFICATION</scope>
</reference>
<feature type="compositionally biased region" description="Basic and acidic residues" evidence="1">
    <location>
        <begin position="211"/>
        <end position="221"/>
    </location>
</feature>
<accession>A0A7E4WDN6</accession>
<evidence type="ECO:0000313" key="2">
    <source>
        <dbReference type="Proteomes" id="UP000492821"/>
    </source>
</evidence>
<reference evidence="2" key="1">
    <citation type="journal article" date="2013" name="Genetics">
        <title>The draft genome and transcriptome of Panagrellus redivivus are shaped by the harsh demands of a free-living lifestyle.</title>
        <authorList>
            <person name="Srinivasan J."/>
            <person name="Dillman A.R."/>
            <person name="Macchietto M.G."/>
            <person name="Heikkinen L."/>
            <person name="Lakso M."/>
            <person name="Fracchia K.M."/>
            <person name="Antoshechkin I."/>
            <person name="Mortazavi A."/>
            <person name="Wong G."/>
            <person name="Sternberg P.W."/>
        </authorList>
    </citation>
    <scope>NUCLEOTIDE SEQUENCE [LARGE SCALE GENOMIC DNA]</scope>
    <source>
        <strain evidence="2">MT8872</strain>
    </source>
</reference>
<feature type="region of interest" description="Disordered" evidence="1">
    <location>
        <begin position="194"/>
        <end position="235"/>
    </location>
</feature>
<evidence type="ECO:0000256" key="1">
    <source>
        <dbReference type="SAM" id="MobiDB-lite"/>
    </source>
</evidence>
<protein>
    <submittedName>
        <fullName evidence="3">Major sperm protein</fullName>
    </submittedName>
</protein>
<name>A0A7E4WDN6_PANRE</name>
<evidence type="ECO:0000313" key="3">
    <source>
        <dbReference type="WBParaSite" id="Pan_g9793.t1"/>
    </source>
</evidence>
<dbReference type="AlphaFoldDB" id="A0A7E4WDN6"/>
<dbReference type="WBParaSite" id="Pan_g9793.t1">
    <property type="protein sequence ID" value="Pan_g9793.t1"/>
    <property type="gene ID" value="Pan_g9793"/>
</dbReference>
<keyword evidence="2" id="KW-1185">Reference proteome</keyword>
<dbReference type="InterPro" id="IPR008962">
    <property type="entry name" value="PapD-like_sf"/>
</dbReference>
<proteinExistence type="predicted"/>
<organism evidence="2 3">
    <name type="scientific">Panagrellus redivivus</name>
    <name type="common">Microworm</name>
    <dbReference type="NCBI Taxonomy" id="6233"/>
    <lineage>
        <taxon>Eukaryota</taxon>
        <taxon>Metazoa</taxon>
        <taxon>Ecdysozoa</taxon>
        <taxon>Nematoda</taxon>
        <taxon>Chromadorea</taxon>
        <taxon>Rhabditida</taxon>
        <taxon>Tylenchina</taxon>
        <taxon>Panagrolaimomorpha</taxon>
        <taxon>Panagrolaimoidea</taxon>
        <taxon>Panagrolaimidae</taxon>
        <taxon>Panagrellus</taxon>
    </lineage>
</organism>